<feature type="domain" description="Glucosamine/galactosamine-6-phosphate isomerase" evidence="2">
    <location>
        <begin position="22"/>
        <end position="227"/>
    </location>
</feature>
<dbReference type="PANTHER" id="PTHR11054">
    <property type="entry name" value="6-PHOSPHOGLUCONOLACTONASE"/>
    <property type="match status" value="1"/>
</dbReference>
<sequence>MGEPGPMTRAGPESCRWHAFADERALHQAALEAILAAAARAIGQRGRFHLVLAGGNTPREIYRSLGAARTDWSAWHIYFGDERCLAPDAAARNSRMAAAVWLDRVPIPITQRHPIPGELGALQAARSYAETLRPVGDFDLVLLGLGEDGHTASLFPGHEWGAAPGSPDTLAVFDAPKPPPQRVSLSAARLGRARQVLFLVSGESKRAAVAKWRAGEDLPARAIVPATGVDVLVESALLAPPAV</sequence>
<name>A0A1J5RV26_9ZZZZ</name>
<dbReference type="InterPro" id="IPR005900">
    <property type="entry name" value="6-phosphogluconolactonase_DevB"/>
</dbReference>
<gene>
    <name evidence="3" type="primary">pgl_14</name>
    <name evidence="3" type="ORF">GALL_221730</name>
</gene>
<dbReference type="GO" id="GO:0006098">
    <property type="term" value="P:pentose-phosphate shunt"/>
    <property type="evidence" value="ECO:0007669"/>
    <property type="project" value="InterPro"/>
</dbReference>
<dbReference type="AlphaFoldDB" id="A0A1J5RV26"/>
<dbReference type="Pfam" id="PF01182">
    <property type="entry name" value="Glucosamine_iso"/>
    <property type="match status" value="1"/>
</dbReference>
<dbReference type="CDD" id="cd01400">
    <property type="entry name" value="6PGL"/>
    <property type="match status" value="1"/>
</dbReference>
<dbReference type="Gene3D" id="3.40.50.1360">
    <property type="match status" value="1"/>
</dbReference>
<dbReference type="InterPro" id="IPR039104">
    <property type="entry name" value="6PGL"/>
</dbReference>
<evidence type="ECO:0000256" key="1">
    <source>
        <dbReference type="ARBA" id="ARBA00010662"/>
    </source>
</evidence>
<dbReference type="InterPro" id="IPR006148">
    <property type="entry name" value="Glc/Gal-6P_isomerase"/>
</dbReference>
<keyword evidence="3" id="KW-0378">Hydrolase</keyword>
<evidence type="ECO:0000313" key="3">
    <source>
        <dbReference type="EMBL" id="OIQ95831.1"/>
    </source>
</evidence>
<organism evidence="3">
    <name type="scientific">mine drainage metagenome</name>
    <dbReference type="NCBI Taxonomy" id="410659"/>
    <lineage>
        <taxon>unclassified sequences</taxon>
        <taxon>metagenomes</taxon>
        <taxon>ecological metagenomes</taxon>
    </lineage>
</organism>
<dbReference type="PANTHER" id="PTHR11054:SF0">
    <property type="entry name" value="6-PHOSPHOGLUCONOLACTONASE"/>
    <property type="match status" value="1"/>
</dbReference>
<dbReference type="InterPro" id="IPR037171">
    <property type="entry name" value="NagB/RpiA_transferase-like"/>
</dbReference>
<dbReference type="SUPFAM" id="SSF100950">
    <property type="entry name" value="NagB/RpiA/CoA transferase-like"/>
    <property type="match status" value="1"/>
</dbReference>
<dbReference type="EC" id="3.1.1.31" evidence="3"/>
<dbReference type="EMBL" id="MLJW01000159">
    <property type="protein sequence ID" value="OIQ95831.1"/>
    <property type="molecule type" value="Genomic_DNA"/>
</dbReference>
<dbReference type="GO" id="GO:0005975">
    <property type="term" value="P:carbohydrate metabolic process"/>
    <property type="evidence" value="ECO:0007669"/>
    <property type="project" value="InterPro"/>
</dbReference>
<comment type="similarity">
    <text evidence="1">Belongs to the glucosamine/galactosamine-6-phosphate isomerase family. 6-phosphogluconolactonase subfamily.</text>
</comment>
<accession>A0A1J5RV26</accession>
<dbReference type="GO" id="GO:0017057">
    <property type="term" value="F:6-phosphogluconolactonase activity"/>
    <property type="evidence" value="ECO:0007669"/>
    <property type="project" value="UniProtKB-EC"/>
</dbReference>
<proteinExistence type="inferred from homology"/>
<reference evidence="3" key="1">
    <citation type="submission" date="2016-10" db="EMBL/GenBank/DDBJ databases">
        <title>Sequence of Gallionella enrichment culture.</title>
        <authorList>
            <person name="Poehlein A."/>
            <person name="Muehling M."/>
            <person name="Daniel R."/>
        </authorList>
    </citation>
    <scope>NUCLEOTIDE SEQUENCE</scope>
</reference>
<dbReference type="NCBIfam" id="TIGR01198">
    <property type="entry name" value="pgl"/>
    <property type="match status" value="1"/>
</dbReference>
<evidence type="ECO:0000259" key="2">
    <source>
        <dbReference type="Pfam" id="PF01182"/>
    </source>
</evidence>
<protein>
    <submittedName>
        <fullName evidence="3">6-phosphogluconolactonase</fullName>
        <ecNumber evidence="3">3.1.1.31</ecNumber>
    </submittedName>
</protein>
<comment type="caution">
    <text evidence="3">The sequence shown here is derived from an EMBL/GenBank/DDBJ whole genome shotgun (WGS) entry which is preliminary data.</text>
</comment>